<feature type="chain" id="PRO_5045991647" evidence="1">
    <location>
        <begin position="24"/>
        <end position="191"/>
    </location>
</feature>
<gene>
    <name evidence="3" type="ORF">JJB79_03265</name>
</gene>
<dbReference type="InterPro" id="IPR007372">
    <property type="entry name" value="Lipid/polyisoprenoid-bd_YceI"/>
</dbReference>
<dbReference type="PANTHER" id="PTHR34406">
    <property type="entry name" value="PROTEIN YCEI"/>
    <property type="match status" value="1"/>
</dbReference>
<accession>A0ABS1Z344</accession>
<dbReference type="InterPro" id="IPR036761">
    <property type="entry name" value="TTHA0802/YceI-like_sf"/>
</dbReference>
<dbReference type="Proteomes" id="UP000809137">
    <property type="component" value="Unassembled WGS sequence"/>
</dbReference>
<protein>
    <submittedName>
        <fullName evidence="3">YceI family protein</fullName>
    </submittedName>
</protein>
<comment type="caution">
    <text evidence="3">The sequence shown here is derived from an EMBL/GenBank/DDBJ whole genome shotgun (WGS) entry which is preliminary data.</text>
</comment>
<name>A0ABS1Z344_9GAMM</name>
<dbReference type="SUPFAM" id="SSF101874">
    <property type="entry name" value="YceI-like"/>
    <property type="match status" value="1"/>
</dbReference>
<proteinExistence type="predicted"/>
<evidence type="ECO:0000313" key="3">
    <source>
        <dbReference type="EMBL" id="MBM0746448.1"/>
    </source>
</evidence>
<dbReference type="RefSeq" id="WP_039383760.1">
    <property type="nucleotide sequence ID" value="NZ_CP083448.1"/>
</dbReference>
<evidence type="ECO:0000259" key="2">
    <source>
        <dbReference type="SMART" id="SM00867"/>
    </source>
</evidence>
<dbReference type="Pfam" id="PF04264">
    <property type="entry name" value="YceI"/>
    <property type="match status" value="1"/>
</dbReference>
<feature type="signal peptide" evidence="1">
    <location>
        <begin position="1"/>
        <end position="23"/>
    </location>
</feature>
<keyword evidence="1" id="KW-0732">Signal</keyword>
<dbReference type="Gene3D" id="2.40.128.110">
    <property type="entry name" value="Lipid/polyisoprenoid-binding, YceI-like"/>
    <property type="match status" value="1"/>
</dbReference>
<reference evidence="3 4" key="1">
    <citation type="submission" date="2021-01" db="EMBL/GenBank/DDBJ databases">
        <title>Complete genome sequence of Pantoea eucrina OB49, a heavy metal tolerant bacterium with PGPR potential isolated from wheat in Algeria.</title>
        <authorList>
            <person name="Lekired A."/>
            <person name="Ouzari I.H."/>
        </authorList>
    </citation>
    <scope>NUCLEOTIDE SEQUENCE [LARGE SCALE GENOMIC DNA]</scope>
    <source>
        <strain evidence="3 4">OB49</strain>
    </source>
</reference>
<dbReference type="SMART" id="SM00867">
    <property type="entry name" value="YceI"/>
    <property type="match status" value="1"/>
</dbReference>
<dbReference type="PANTHER" id="PTHR34406:SF1">
    <property type="entry name" value="PROTEIN YCEI"/>
    <property type="match status" value="1"/>
</dbReference>
<keyword evidence="4" id="KW-1185">Reference proteome</keyword>
<dbReference type="NCBIfam" id="NF002994">
    <property type="entry name" value="PRK03757.1"/>
    <property type="match status" value="1"/>
</dbReference>
<dbReference type="EMBL" id="JAFCXS010000001">
    <property type="protein sequence ID" value="MBM0746448.1"/>
    <property type="molecule type" value="Genomic_DNA"/>
</dbReference>
<feature type="domain" description="Lipid/polyisoprenoid-binding YceI-like" evidence="2">
    <location>
        <begin position="25"/>
        <end position="189"/>
    </location>
</feature>
<dbReference type="GeneID" id="84690945"/>
<sequence length="191" mass="20943">MIRKTLLAVSAAALFATSLNASAAEYKIDKEGQHAFVQFRIQHLGYSWLYGTFKDFDGGFTFDDANPAADKVNVTINTGSLDTNHAERDKHLRSADFLNTSKYPQATFTSTEVKKEGERYKVTGNLTLNGVTKPITLDARLMGEGKDPWGGYRAGFEASGEVVLKEFNISKDLGPASQKAELIISVEGVRQ</sequence>
<evidence type="ECO:0000313" key="4">
    <source>
        <dbReference type="Proteomes" id="UP000809137"/>
    </source>
</evidence>
<evidence type="ECO:0000256" key="1">
    <source>
        <dbReference type="SAM" id="SignalP"/>
    </source>
</evidence>
<organism evidence="3 4">
    <name type="scientific">Pantoea eucrina</name>
    <dbReference type="NCBI Taxonomy" id="472693"/>
    <lineage>
        <taxon>Bacteria</taxon>
        <taxon>Pseudomonadati</taxon>
        <taxon>Pseudomonadota</taxon>
        <taxon>Gammaproteobacteria</taxon>
        <taxon>Enterobacterales</taxon>
        <taxon>Erwiniaceae</taxon>
        <taxon>Pantoea</taxon>
    </lineage>
</organism>